<feature type="coiled-coil region" evidence="1">
    <location>
        <begin position="259"/>
        <end position="286"/>
    </location>
</feature>
<keyword evidence="2" id="KW-0732">Signal</keyword>
<proteinExistence type="predicted"/>
<reference evidence="3 4" key="1">
    <citation type="submission" date="2022-10" db="EMBL/GenBank/DDBJ databases">
        <title>Comparative genomics and taxonomic characterization of three novel marine species of genus Reichenbachiella exhibiting antioxidant and polysaccharide degradation activities.</title>
        <authorList>
            <person name="Muhammad N."/>
            <person name="Lee Y.-J."/>
            <person name="Ko J."/>
            <person name="Kim S.-G."/>
        </authorList>
    </citation>
    <scope>NUCLEOTIDE SEQUENCE [LARGE SCALE GENOMIC DNA]</scope>
    <source>
        <strain evidence="3 4">ABR2-5</strain>
    </source>
</reference>
<keyword evidence="1" id="KW-0175">Coiled coil</keyword>
<sequence>MKQIIMFLGLVLLGLQLIAQPADSEWGYFGGNASASGFENTGNTANKWIRIAELTLNGNYNAASVEITFHPKNSNHGDSKHELFVGFRNNKVGLEPTYDIRLNHVYGYNKSIKDVKAVHYAGTGTSGNKIAVWVQMSVSWLSNVPIEVRTIGSVDCKMTNYIYHATIQDTGTVYELNSYYGMINSVFYVTGTVKTNEVKVEATQWPDYVFEEGYELPSLENTANYIQEYGHLPGVPSASEVNENGVSLGEMNEVLLKKIEELTLHLIEKDQEILEIKREIEALKKNQ</sequence>
<evidence type="ECO:0000313" key="4">
    <source>
        <dbReference type="Proteomes" id="UP001300692"/>
    </source>
</evidence>
<keyword evidence="4" id="KW-1185">Reference proteome</keyword>
<dbReference type="RefSeq" id="WP_264138294.1">
    <property type="nucleotide sequence ID" value="NZ_JAOYOD010000001.1"/>
</dbReference>
<evidence type="ECO:0000256" key="2">
    <source>
        <dbReference type="SAM" id="SignalP"/>
    </source>
</evidence>
<accession>A0ABT3CUU5</accession>
<dbReference type="EMBL" id="JAOYOD010000001">
    <property type="protein sequence ID" value="MCV9387471.1"/>
    <property type="molecule type" value="Genomic_DNA"/>
</dbReference>
<gene>
    <name evidence="3" type="ORF">N7U62_12395</name>
</gene>
<feature type="chain" id="PRO_5047451237" evidence="2">
    <location>
        <begin position="25"/>
        <end position="287"/>
    </location>
</feature>
<dbReference type="Proteomes" id="UP001300692">
    <property type="component" value="Unassembled WGS sequence"/>
</dbReference>
<protein>
    <submittedName>
        <fullName evidence="3">Uncharacterized protein</fullName>
    </submittedName>
</protein>
<evidence type="ECO:0000313" key="3">
    <source>
        <dbReference type="EMBL" id="MCV9387471.1"/>
    </source>
</evidence>
<organism evidence="3 4">
    <name type="scientific">Reichenbachiella ulvae</name>
    <dbReference type="NCBI Taxonomy" id="2980104"/>
    <lineage>
        <taxon>Bacteria</taxon>
        <taxon>Pseudomonadati</taxon>
        <taxon>Bacteroidota</taxon>
        <taxon>Cytophagia</taxon>
        <taxon>Cytophagales</taxon>
        <taxon>Reichenbachiellaceae</taxon>
        <taxon>Reichenbachiella</taxon>
    </lineage>
</organism>
<comment type="caution">
    <text evidence="3">The sequence shown here is derived from an EMBL/GenBank/DDBJ whole genome shotgun (WGS) entry which is preliminary data.</text>
</comment>
<name>A0ABT3CUU5_9BACT</name>
<feature type="signal peptide" evidence="2">
    <location>
        <begin position="1"/>
        <end position="24"/>
    </location>
</feature>
<evidence type="ECO:0000256" key="1">
    <source>
        <dbReference type="SAM" id="Coils"/>
    </source>
</evidence>